<feature type="region of interest" description="Disordered" evidence="2">
    <location>
        <begin position="1"/>
        <end position="57"/>
    </location>
</feature>
<evidence type="ECO:0000256" key="2">
    <source>
        <dbReference type="SAM" id="MobiDB-lite"/>
    </source>
</evidence>
<accession>E9AK35</accession>
<dbReference type="RefSeq" id="XP_003871820.1">
    <property type="nucleotide sequence ID" value="XM_003871771.1"/>
</dbReference>
<dbReference type="AlphaFoldDB" id="E9AK35"/>
<evidence type="ECO:0000256" key="1">
    <source>
        <dbReference type="SAM" id="Coils"/>
    </source>
</evidence>
<dbReference type="OrthoDB" id="273802at2759"/>
<name>E9AK35_LEIMU</name>
<reference evidence="3 4" key="1">
    <citation type="journal article" date="2011" name="Genome Res.">
        <title>Chromosome and gene copy number variation allow major structural change between species and strains of Leishmania.</title>
        <authorList>
            <person name="Rogers M.B."/>
            <person name="Hilley J.D."/>
            <person name="Dickens N.J."/>
            <person name="Wilkes J."/>
            <person name="Bates P.A."/>
            <person name="Depledge D.P."/>
            <person name="Harris D."/>
            <person name="Her Y."/>
            <person name="Herzyk P."/>
            <person name="Imamura H."/>
            <person name="Otto T.D."/>
            <person name="Sanders M."/>
            <person name="Seeger K."/>
            <person name="Dujardin J.C."/>
            <person name="Berriman M."/>
            <person name="Smith D.F."/>
            <person name="Hertz-Fowler C."/>
            <person name="Mottram J.C."/>
        </authorList>
    </citation>
    <scope>NUCLEOTIDE SEQUENCE [LARGE SCALE GENOMIC DNA]</scope>
    <source>
        <strain evidence="3 4">MHOM/GT/2001/U1103</strain>
    </source>
</reference>
<proteinExistence type="predicted"/>
<dbReference type="Proteomes" id="UP000007259">
    <property type="component" value="Chromosome 4"/>
</dbReference>
<keyword evidence="1" id="KW-0175">Coiled coil</keyword>
<dbReference type="VEuPathDB" id="TriTrypDB:LmxM.04.0530"/>
<organism evidence="3 4">
    <name type="scientific">Leishmania mexicana (strain MHOM/GT/2001/U1103)</name>
    <dbReference type="NCBI Taxonomy" id="929439"/>
    <lineage>
        <taxon>Eukaryota</taxon>
        <taxon>Discoba</taxon>
        <taxon>Euglenozoa</taxon>
        <taxon>Kinetoplastea</taxon>
        <taxon>Metakinetoplastina</taxon>
        <taxon>Trypanosomatida</taxon>
        <taxon>Trypanosomatidae</taxon>
        <taxon>Leishmaniinae</taxon>
        <taxon>Leishmania</taxon>
    </lineage>
</organism>
<dbReference type="GeneID" id="13452983"/>
<protein>
    <submittedName>
        <fullName evidence="3">Uncharacterized protein</fullName>
    </submittedName>
</protein>
<evidence type="ECO:0000313" key="3">
    <source>
        <dbReference type="EMBL" id="CBZ23285.1"/>
    </source>
</evidence>
<feature type="region of interest" description="Disordered" evidence="2">
    <location>
        <begin position="189"/>
        <end position="215"/>
    </location>
</feature>
<dbReference type="OMA" id="AYDAVPF"/>
<dbReference type="EMBL" id="FR799557">
    <property type="protein sequence ID" value="CBZ23285.1"/>
    <property type="molecule type" value="Genomic_DNA"/>
</dbReference>
<feature type="region of interest" description="Disordered" evidence="2">
    <location>
        <begin position="78"/>
        <end position="103"/>
    </location>
</feature>
<sequence>MQWEPRTRAQHAFSFSSTPAPPNAAKTLKQPDMPLPPMSSSPSAAGVVRGTASSANAPEPSFASFVLERVSRNLFLIGETPRSLRPPPSPPAATEDAPSMPSALDAAQRTVIAQASASGTAATSSPASALAVTAVLQRALVDAPLLPVGGCHLLHEHVWAHLLASAEAAKQVGCYRKALQLYKARQAQSRTGLNAPLEEQQRQQPQTPRTKATASTCDVALSHTTRGAAVDLFAASPLASSPTDNQQRSYQSGADLLQTPEELSLALTEDALQANMEQALTRLAGSREELQRGLARLRRLLDGLRAYDAVPFEELARQEQETIRRLFTPVAAAAAAVAAADGSARSNTDRSSSGTVLAMGAASSVERGAPAVLGEASTVADRKRGREA</sequence>
<keyword evidence="4" id="KW-1185">Reference proteome</keyword>
<dbReference type="PhylomeDB" id="E9AK35"/>
<gene>
    <name evidence="3" type="ORF">LMXM_04_0530</name>
</gene>
<feature type="coiled-coil region" evidence="1">
    <location>
        <begin position="269"/>
        <end position="307"/>
    </location>
</feature>
<dbReference type="KEGG" id="lmi:LMXM_04_0530"/>
<evidence type="ECO:0000313" key="4">
    <source>
        <dbReference type="Proteomes" id="UP000007259"/>
    </source>
</evidence>